<dbReference type="GO" id="GO:0006869">
    <property type="term" value="P:lipid transport"/>
    <property type="evidence" value="ECO:0007669"/>
    <property type="project" value="InterPro"/>
</dbReference>
<feature type="domain" description="Bifunctional inhibitor/plant lipid transfer protein/seed storage helical" evidence="6">
    <location>
        <begin position="25"/>
        <end position="115"/>
    </location>
</feature>
<dbReference type="SUPFAM" id="SSF47699">
    <property type="entry name" value="Bifunctional inhibitor/lipid-transfer protein/seed storage 2S albumin"/>
    <property type="match status" value="1"/>
</dbReference>
<dbReference type="CDD" id="cd01960">
    <property type="entry name" value="nsLTP1"/>
    <property type="match status" value="1"/>
</dbReference>
<evidence type="ECO:0000259" key="6">
    <source>
        <dbReference type="SMART" id="SM00499"/>
    </source>
</evidence>
<dbReference type="SMART" id="SM00499">
    <property type="entry name" value="AAI"/>
    <property type="match status" value="1"/>
</dbReference>
<dbReference type="InterPro" id="IPR016140">
    <property type="entry name" value="Bifunc_inhib/LTP/seed_store"/>
</dbReference>
<evidence type="ECO:0000256" key="3">
    <source>
        <dbReference type="ARBA" id="ARBA00023121"/>
    </source>
</evidence>
<dbReference type="Gene3D" id="1.10.110.10">
    <property type="entry name" value="Plant lipid-transfer and hydrophobic proteins"/>
    <property type="match status" value="1"/>
</dbReference>
<evidence type="ECO:0000256" key="4">
    <source>
        <dbReference type="RuleBase" id="RU000628"/>
    </source>
</evidence>
<name>A0A7J0DCU9_9ERIC</name>
<evidence type="ECO:0000256" key="5">
    <source>
        <dbReference type="SAM" id="SignalP"/>
    </source>
</evidence>
<dbReference type="PANTHER" id="PTHR33076">
    <property type="entry name" value="NON-SPECIFIC LIPID-TRANSFER PROTEIN 2-RELATED"/>
    <property type="match status" value="1"/>
</dbReference>
<keyword evidence="3 4" id="KW-0446">Lipid-binding</keyword>
<dbReference type="InterPro" id="IPR036312">
    <property type="entry name" value="Bifun_inhib/LTP/seed_sf"/>
</dbReference>
<dbReference type="InterPro" id="IPR000528">
    <property type="entry name" value="Plant_nsLTP"/>
</dbReference>
<sequence>MNRLLGFLAVLFLVMRPATAATPTCTKIDPKVLPCLSYLKLVTSDEGDGPSPACCAGVKDLYNEAKSKPDRVAICECIKDALSKVGPYNPEKIHEIPKKCGIPIDLPPMHANFDCSKVA</sequence>
<dbReference type="Proteomes" id="UP000585474">
    <property type="component" value="Unassembled WGS sequence"/>
</dbReference>
<evidence type="ECO:0000256" key="2">
    <source>
        <dbReference type="ARBA" id="ARBA00022448"/>
    </source>
</evidence>
<accession>A0A7J0DCU9</accession>
<evidence type="ECO:0000256" key="1">
    <source>
        <dbReference type="ARBA" id="ARBA00009748"/>
    </source>
</evidence>
<dbReference type="EMBL" id="BJWL01000169">
    <property type="protein sequence ID" value="GFS32615.1"/>
    <property type="molecule type" value="Genomic_DNA"/>
</dbReference>
<keyword evidence="2 4" id="KW-0813">Transport</keyword>
<organism evidence="7 8">
    <name type="scientific">Actinidia rufa</name>
    <dbReference type="NCBI Taxonomy" id="165716"/>
    <lineage>
        <taxon>Eukaryota</taxon>
        <taxon>Viridiplantae</taxon>
        <taxon>Streptophyta</taxon>
        <taxon>Embryophyta</taxon>
        <taxon>Tracheophyta</taxon>
        <taxon>Spermatophyta</taxon>
        <taxon>Magnoliopsida</taxon>
        <taxon>eudicotyledons</taxon>
        <taxon>Gunneridae</taxon>
        <taxon>Pentapetalae</taxon>
        <taxon>asterids</taxon>
        <taxon>Ericales</taxon>
        <taxon>Actinidiaceae</taxon>
        <taxon>Actinidia</taxon>
    </lineage>
</organism>
<comment type="caution">
    <text evidence="7">The sequence shown here is derived from an EMBL/GenBank/DDBJ whole genome shotgun (WGS) entry which is preliminary data.</text>
</comment>
<dbReference type="Pfam" id="PF00234">
    <property type="entry name" value="Tryp_alpha_amyl"/>
    <property type="match status" value="1"/>
</dbReference>
<keyword evidence="5" id="KW-0732">Signal</keyword>
<evidence type="ECO:0000313" key="8">
    <source>
        <dbReference type="Proteomes" id="UP000585474"/>
    </source>
</evidence>
<dbReference type="OrthoDB" id="1862539at2759"/>
<reference evidence="8" key="1">
    <citation type="submission" date="2019-07" db="EMBL/GenBank/DDBJ databases">
        <title>De Novo Assembly of kiwifruit Actinidia rufa.</title>
        <authorList>
            <person name="Sugita-Konishi S."/>
            <person name="Sato K."/>
            <person name="Mori E."/>
            <person name="Abe Y."/>
            <person name="Kisaki G."/>
            <person name="Hamano K."/>
            <person name="Suezawa K."/>
            <person name="Otani M."/>
            <person name="Fukuda T."/>
            <person name="Manabe T."/>
            <person name="Gomi K."/>
            <person name="Tabuchi M."/>
            <person name="Akimitsu K."/>
            <person name="Kataoka I."/>
        </authorList>
    </citation>
    <scope>NUCLEOTIDE SEQUENCE [LARGE SCALE GENOMIC DNA]</scope>
    <source>
        <strain evidence="8">cv. Fuchu</strain>
    </source>
</reference>
<comment type="function">
    <text evidence="4">Plant non-specific lipid-transfer proteins transfer phospholipids as well as galactolipids across membranes. May play a role in wax or cutin deposition in the cell walls of expanding epidermal cells and certain secretory tissues.</text>
</comment>
<comment type="similarity">
    <text evidence="1 4">Belongs to the plant LTP family.</text>
</comment>
<dbReference type="GO" id="GO:0008289">
    <property type="term" value="F:lipid binding"/>
    <property type="evidence" value="ECO:0007669"/>
    <property type="project" value="UniProtKB-KW"/>
</dbReference>
<evidence type="ECO:0000313" key="7">
    <source>
        <dbReference type="EMBL" id="GFS32615.1"/>
    </source>
</evidence>
<proteinExistence type="inferred from homology"/>
<feature type="chain" id="PRO_5029873335" description="Non-specific lipid-transfer protein" evidence="5">
    <location>
        <begin position="21"/>
        <end position="119"/>
    </location>
</feature>
<protein>
    <recommendedName>
        <fullName evidence="4">Non-specific lipid-transfer protein</fullName>
    </recommendedName>
</protein>
<gene>
    <name evidence="7" type="ORF">Acr_00g0023510</name>
</gene>
<dbReference type="AlphaFoldDB" id="A0A7J0DCU9"/>
<dbReference type="PRINTS" id="PR00382">
    <property type="entry name" value="LIPIDTRNSFER"/>
</dbReference>
<feature type="signal peptide" evidence="5">
    <location>
        <begin position="1"/>
        <end position="20"/>
    </location>
</feature>
<keyword evidence="8" id="KW-1185">Reference proteome</keyword>